<protein>
    <recommendedName>
        <fullName evidence="5">NADH:flavin oxidoreductase/NADH oxidase N-terminal domain-containing protein</fullName>
    </recommendedName>
</protein>
<evidence type="ECO:0000256" key="1">
    <source>
        <dbReference type="ARBA" id="ARBA00005979"/>
    </source>
</evidence>
<dbReference type="SUPFAM" id="SSF51395">
    <property type="entry name" value="FMN-linked oxidoreductases"/>
    <property type="match status" value="1"/>
</dbReference>
<name>A0ABR4L394_9EURO</name>
<dbReference type="Pfam" id="PF00724">
    <property type="entry name" value="Oxidored_FMN"/>
    <property type="match status" value="1"/>
</dbReference>
<comment type="similarity">
    <text evidence="1">Belongs to the NADH:flavin oxidoreductase/NADH oxidase family.</text>
</comment>
<sequence length="456" mass="50615">MVARHGRNEVRAQRLAEPLKFSFANRTATNRFLKAAMTERMSSWDPVDTESRGIPSDRLINLYQRWGEGEIGTILTGNIMIDTINLESPGNAIIPPNAAYSGERFERFQALASAAKAHGSLIIGQVSHPGRQVNVLLSPCPVSASDVQIEREIWGMRFGKPHAASHQEIRELVASFTHAAQFLYKAGFDGIQLHGAHGYLLAQFLSRATNKRTDEYGGSMYNRSRLVLEIARSIRQSIPESTGFILGIKLNSVEFQEEGFSPDECRELCQILETDAQFDFVELSGGTYEDVAFEHKRDSTRRREAFFLEFADAVALVLSQTKVFVTGGFRTVQAMEAALETVDGVGMARPFCAEPFLASDTLAGRVRTGTIDTGLSQYDYGMTETVAGVQMRQISQDQAPIDLTQKANLDAFEESVMKWEQDLAADRDTLKMAGFPEVKGAELQPLERPLAKISRF</sequence>
<proteinExistence type="inferred from homology"/>
<dbReference type="InterPro" id="IPR001155">
    <property type="entry name" value="OxRdtase_FMN_N"/>
</dbReference>
<keyword evidence="2" id="KW-0285">Flavoprotein</keyword>
<dbReference type="InterPro" id="IPR013785">
    <property type="entry name" value="Aldolase_TIM"/>
</dbReference>
<dbReference type="RefSeq" id="XP_070903949.1">
    <property type="nucleotide sequence ID" value="XM_071048375.1"/>
</dbReference>
<dbReference type="GeneID" id="98163539"/>
<dbReference type="PANTHER" id="PTHR43656:SF5">
    <property type="entry name" value="NADH:FLAVIN OXIDOREDUCTASE_NADH OXIDASE N-TERMINAL DOMAIN-CONTAINING PROTEIN"/>
    <property type="match status" value="1"/>
</dbReference>
<comment type="caution">
    <text evidence="6">The sequence shown here is derived from an EMBL/GenBank/DDBJ whole genome shotgun (WGS) entry which is preliminary data.</text>
</comment>
<gene>
    <name evidence="6" type="ORF">BJX68DRAFT_277656</name>
</gene>
<keyword evidence="7" id="KW-1185">Reference proteome</keyword>
<evidence type="ECO:0000313" key="7">
    <source>
        <dbReference type="Proteomes" id="UP001610444"/>
    </source>
</evidence>
<evidence type="ECO:0000259" key="5">
    <source>
        <dbReference type="Pfam" id="PF00724"/>
    </source>
</evidence>
<evidence type="ECO:0000256" key="4">
    <source>
        <dbReference type="ARBA" id="ARBA00023002"/>
    </source>
</evidence>
<keyword evidence="3" id="KW-0288">FMN</keyword>
<organism evidence="6 7">
    <name type="scientific">Aspergillus pseudodeflectus</name>
    <dbReference type="NCBI Taxonomy" id="176178"/>
    <lineage>
        <taxon>Eukaryota</taxon>
        <taxon>Fungi</taxon>
        <taxon>Dikarya</taxon>
        <taxon>Ascomycota</taxon>
        <taxon>Pezizomycotina</taxon>
        <taxon>Eurotiomycetes</taxon>
        <taxon>Eurotiomycetidae</taxon>
        <taxon>Eurotiales</taxon>
        <taxon>Aspergillaceae</taxon>
        <taxon>Aspergillus</taxon>
        <taxon>Aspergillus subgen. Nidulantes</taxon>
    </lineage>
</organism>
<evidence type="ECO:0000313" key="6">
    <source>
        <dbReference type="EMBL" id="KAL2858985.1"/>
    </source>
</evidence>
<accession>A0ABR4L394</accession>
<dbReference type="Gene3D" id="3.20.20.70">
    <property type="entry name" value="Aldolase class I"/>
    <property type="match status" value="1"/>
</dbReference>
<dbReference type="Proteomes" id="UP001610444">
    <property type="component" value="Unassembled WGS sequence"/>
</dbReference>
<dbReference type="PANTHER" id="PTHR43656">
    <property type="entry name" value="BINDING OXIDOREDUCTASE, PUTATIVE (AFU_ORTHOLOGUE AFUA_2G08260)-RELATED"/>
    <property type="match status" value="1"/>
</dbReference>
<dbReference type="CDD" id="cd04733">
    <property type="entry name" value="OYE_like_2_FMN"/>
    <property type="match status" value="1"/>
</dbReference>
<evidence type="ECO:0000256" key="2">
    <source>
        <dbReference type="ARBA" id="ARBA00022630"/>
    </source>
</evidence>
<evidence type="ECO:0000256" key="3">
    <source>
        <dbReference type="ARBA" id="ARBA00022643"/>
    </source>
</evidence>
<feature type="domain" description="NADH:flavin oxidoreductase/NADH oxidase N-terminal" evidence="5">
    <location>
        <begin position="17"/>
        <end position="360"/>
    </location>
</feature>
<reference evidence="6 7" key="1">
    <citation type="submission" date="2024-07" db="EMBL/GenBank/DDBJ databases">
        <title>Section-level genome sequencing and comparative genomics of Aspergillus sections Usti and Cavernicolus.</title>
        <authorList>
            <consortium name="Lawrence Berkeley National Laboratory"/>
            <person name="Nybo J.L."/>
            <person name="Vesth T.C."/>
            <person name="Theobald S."/>
            <person name="Frisvad J.C."/>
            <person name="Larsen T.O."/>
            <person name="Kjaerboelling I."/>
            <person name="Rothschild-Mancinelli K."/>
            <person name="Lyhne E.K."/>
            <person name="Kogle M.E."/>
            <person name="Barry K."/>
            <person name="Clum A."/>
            <person name="Na H."/>
            <person name="Ledsgaard L."/>
            <person name="Lin J."/>
            <person name="Lipzen A."/>
            <person name="Kuo A."/>
            <person name="Riley R."/>
            <person name="Mondo S."/>
            <person name="LaButti K."/>
            <person name="Haridas S."/>
            <person name="Pangalinan J."/>
            <person name="Salamov A.A."/>
            <person name="Simmons B.A."/>
            <person name="Magnuson J.K."/>
            <person name="Chen J."/>
            <person name="Drula E."/>
            <person name="Henrissat B."/>
            <person name="Wiebenga A."/>
            <person name="Lubbers R.J."/>
            <person name="Gomes A.C."/>
            <person name="Macurrencykelacurrency M.R."/>
            <person name="Stajich J."/>
            <person name="Grigoriev I.V."/>
            <person name="Mortensen U.H."/>
            <person name="De vries R.P."/>
            <person name="Baker S.E."/>
            <person name="Andersen M.R."/>
        </authorList>
    </citation>
    <scope>NUCLEOTIDE SEQUENCE [LARGE SCALE GENOMIC DNA]</scope>
    <source>
        <strain evidence="6 7">CBS 756.74</strain>
    </source>
</reference>
<dbReference type="EMBL" id="JBFXLR010000004">
    <property type="protein sequence ID" value="KAL2858985.1"/>
    <property type="molecule type" value="Genomic_DNA"/>
</dbReference>
<dbReference type="InterPro" id="IPR051799">
    <property type="entry name" value="NADH_flavin_oxidoreductase"/>
</dbReference>
<keyword evidence="4" id="KW-0560">Oxidoreductase</keyword>